<accession>A0AAN7SPB4</accession>
<evidence type="ECO:0000313" key="2">
    <source>
        <dbReference type="Proteomes" id="UP001353858"/>
    </source>
</evidence>
<reference evidence="2" key="1">
    <citation type="submission" date="2023-01" db="EMBL/GenBank/DDBJ databases">
        <title>Key to firefly adult light organ development and bioluminescence: homeobox transcription factors regulate luciferase expression and transportation to peroxisome.</title>
        <authorList>
            <person name="Fu X."/>
        </authorList>
    </citation>
    <scope>NUCLEOTIDE SEQUENCE [LARGE SCALE GENOMIC DNA]</scope>
</reference>
<dbReference type="Proteomes" id="UP001353858">
    <property type="component" value="Unassembled WGS sequence"/>
</dbReference>
<organism evidence="1 2">
    <name type="scientific">Aquatica leii</name>
    <dbReference type="NCBI Taxonomy" id="1421715"/>
    <lineage>
        <taxon>Eukaryota</taxon>
        <taxon>Metazoa</taxon>
        <taxon>Ecdysozoa</taxon>
        <taxon>Arthropoda</taxon>
        <taxon>Hexapoda</taxon>
        <taxon>Insecta</taxon>
        <taxon>Pterygota</taxon>
        <taxon>Neoptera</taxon>
        <taxon>Endopterygota</taxon>
        <taxon>Coleoptera</taxon>
        <taxon>Polyphaga</taxon>
        <taxon>Elateriformia</taxon>
        <taxon>Elateroidea</taxon>
        <taxon>Lampyridae</taxon>
        <taxon>Luciolinae</taxon>
        <taxon>Aquatica</taxon>
    </lineage>
</organism>
<keyword evidence="2" id="KW-1185">Reference proteome</keyword>
<gene>
    <name evidence="1" type="ORF">RN001_008644</name>
</gene>
<dbReference type="EMBL" id="JARPUR010000003">
    <property type="protein sequence ID" value="KAK4880498.1"/>
    <property type="molecule type" value="Genomic_DNA"/>
</dbReference>
<dbReference type="AlphaFoldDB" id="A0AAN7SPB4"/>
<evidence type="ECO:0000313" key="1">
    <source>
        <dbReference type="EMBL" id="KAK4880498.1"/>
    </source>
</evidence>
<name>A0AAN7SPB4_9COLE</name>
<protein>
    <submittedName>
        <fullName evidence="1">Uncharacterized protein</fullName>
    </submittedName>
</protein>
<comment type="caution">
    <text evidence="1">The sequence shown here is derived from an EMBL/GenBank/DDBJ whole genome shotgun (WGS) entry which is preliminary data.</text>
</comment>
<sequence>MKYLRRVKGVTRLDRIKNEIVREELKVVSVLDKIEEQQLKWFGHLCRVNEERPVKNIWEAKTIGKRTRGRPRKTWNDEIIKTQNVTEVTPVKVYEKVKVMEDCRECEQIHENKDFIESGISETLPSKENLNFDVVGNYHVEDQPNQNEVFAA</sequence>
<proteinExistence type="predicted"/>